<reference evidence="2 3" key="1">
    <citation type="journal article" date="2017" name="Nature">
        <title>The Apostasia genome and the evolution of orchids.</title>
        <authorList>
            <person name="Zhang G.Q."/>
            <person name="Liu K.W."/>
            <person name="Li Z."/>
            <person name="Lohaus R."/>
            <person name="Hsiao Y.Y."/>
            <person name="Niu S.C."/>
            <person name="Wang J.Y."/>
            <person name="Lin Y.C."/>
            <person name="Xu Q."/>
            <person name="Chen L.J."/>
            <person name="Yoshida K."/>
            <person name="Fujiwara S."/>
            <person name="Wang Z.W."/>
            <person name="Zhang Y.Q."/>
            <person name="Mitsuda N."/>
            <person name="Wang M."/>
            <person name="Liu G.H."/>
            <person name="Pecoraro L."/>
            <person name="Huang H.X."/>
            <person name="Xiao X.J."/>
            <person name="Lin M."/>
            <person name="Wu X.Y."/>
            <person name="Wu W.L."/>
            <person name="Chen Y.Y."/>
            <person name="Chang S.B."/>
            <person name="Sakamoto S."/>
            <person name="Ohme-Takagi M."/>
            <person name="Yagi M."/>
            <person name="Zeng S.J."/>
            <person name="Shen C.Y."/>
            <person name="Yeh C.M."/>
            <person name="Luo Y.B."/>
            <person name="Tsai W.C."/>
            <person name="Van de Peer Y."/>
            <person name="Liu Z.J."/>
        </authorList>
    </citation>
    <scope>NUCLEOTIDE SEQUENCE [LARGE SCALE GENOMIC DNA]</scope>
    <source>
        <strain evidence="3">cv. Shenzhen</strain>
        <tissue evidence="2">Stem</tissue>
    </source>
</reference>
<evidence type="ECO:0000259" key="1">
    <source>
        <dbReference type="PROSITE" id="PS50878"/>
    </source>
</evidence>
<dbReference type="EMBL" id="KZ451935">
    <property type="protein sequence ID" value="PKA60822.1"/>
    <property type="molecule type" value="Genomic_DNA"/>
</dbReference>
<dbReference type="AlphaFoldDB" id="A0A2I0AZ50"/>
<accession>A0A2I0AZ50</accession>
<sequence length="154" mass="18374">MNSIFSPYNQFILVYIDDILVYSPSYEQHLEHLEIAKKLFIQHGIILGKNKIELCKQTIEYLGKIIDQGKITLQEHIIIKIKKFSDTFETVKQLQSFLGILNYGRRFIPRLSQYTKNLQEKLNTINRQYKRNKEKIITRWDTDKIKIQLNDAEK</sequence>
<proteinExistence type="predicted"/>
<evidence type="ECO:0000313" key="3">
    <source>
        <dbReference type="Proteomes" id="UP000236161"/>
    </source>
</evidence>
<dbReference type="InterPro" id="IPR043128">
    <property type="entry name" value="Rev_trsase/Diguanyl_cyclase"/>
</dbReference>
<evidence type="ECO:0000313" key="2">
    <source>
        <dbReference type="EMBL" id="PKA60822.1"/>
    </source>
</evidence>
<dbReference type="InterPro" id="IPR051320">
    <property type="entry name" value="Viral_Replic_Matur_Polypro"/>
</dbReference>
<dbReference type="Pfam" id="PF00078">
    <property type="entry name" value="RVT_1"/>
    <property type="match status" value="1"/>
</dbReference>
<dbReference type="InterPro" id="IPR043502">
    <property type="entry name" value="DNA/RNA_pol_sf"/>
</dbReference>
<dbReference type="Proteomes" id="UP000236161">
    <property type="component" value="Unassembled WGS sequence"/>
</dbReference>
<name>A0A2I0AZ50_9ASPA</name>
<feature type="domain" description="Reverse transcriptase" evidence="1">
    <location>
        <begin position="1"/>
        <end position="66"/>
    </location>
</feature>
<dbReference type="InterPro" id="IPR000477">
    <property type="entry name" value="RT_dom"/>
</dbReference>
<dbReference type="OrthoDB" id="1914518at2759"/>
<dbReference type="PANTHER" id="PTHR33064:SF37">
    <property type="entry name" value="RIBONUCLEASE H"/>
    <property type="match status" value="1"/>
</dbReference>
<dbReference type="SUPFAM" id="SSF56672">
    <property type="entry name" value="DNA/RNA polymerases"/>
    <property type="match status" value="1"/>
</dbReference>
<organism evidence="2 3">
    <name type="scientific">Apostasia shenzhenica</name>
    <dbReference type="NCBI Taxonomy" id="1088818"/>
    <lineage>
        <taxon>Eukaryota</taxon>
        <taxon>Viridiplantae</taxon>
        <taxon>Streptophyta</taxon>
        <taxon>Embryophyta</taxon>
        <taxon>Tracheophyta</taxon>
        <taxon>Spermatophyta</taxon>
        <taxon>Magnoliopsida</taxon>
        <taxon>Liliopsida</taxon>
        <taxon>Asparagales</taxon>
        <taxon>Orchidaceae</taxon>
        <taxon>Apostasioideae</taxon>
        <taxon>Apostasia</taxon>
    </lineage>
</organism>
<keyword evidence="3" id="KW-1185">Reference proteome</keyword>
<dbReference type="Gene3D" id="3.30.70.270">
    <property type="match status" value="2"/>
</dbReference>
<gene>
    <name evidence="2" type="ORF">AXF42_Ash006456</name>
</gene>
<protein>
    <recommendedName>
        <fullName evidence="1">Reverse transcriptase domain-containing protein</fullName>
    </recommendedName>
</protein>
<dbReference type="PROSITE" id="PS50878">
    <property type="entry name" value="RT_POL"/>
    <property type="match status" value="1"/>
</dbReference>
<dbReference type="PANTHER" id="PTHR33064">
    <property type="entry name" value="POL PROTEIN"/>
    <property type="match status" value="1"/>
</dbReference>